<evidence type="ECO:0000313" key="4">
    <source>
        <dbReference type="EMBL" id="OAQ83787.1"/>
    </source>
</evidence>
<evidence type="ECO:0000259" key="3">
    <source>
        <dbReference type="SMART" id="SM00906"/>
    </source>
</evidence>
<dbReference type="AlphaFoldDB" id="A0A179H0M1"/>
<comment type="subcellular location">
    <subcellularLocation>
        <location evidence="1">Nucleus</location>
    </subcellularLocation>
</comment>
<sequence length="626" mass="69314">MRASDSDLRYVGGDHWAAILDSITDLRDHLDRDEQFRLVGDGSDTAQNEASVGESANGLPRWRSPHAMLLYGASRPTSRADVLAALPPKVVVDRYVARYFNSLELASCIVHGPTFLKEYEAFWANPSSVPIMWIGLLFSIIGLAVVTSDTTDNSTNNSINSGDIEQQALRFDLYREKTVQCLISGEYTNAGPHALETILHYLHIEFAARADADRDAWLLLALAVNLALRAGYHRDPDHFPGMRMSALQREMRRRVWATVLQADVLISTQMGMPRMVADSKWDAAEPENYNDADLEPDAMELPPPRPETEFTISLGIIARRRMLLAVGTISDIMSATASCSYADVMNADSLLHDAAASIPPPLKPKSLAASITDSPHIITGRLFISHVFHKGQIMLHRRFLHAQSPASERDAFAYSRKACLEASLETLQIQHILDEETRPGGQLHSMRWRLSSIMNHQFLTATMILCSLLHRGRAMQRTDEIVPALHRARATWTRGSVRSREAKRAAETVNFVLARAVGSGNGLDAGKGVDTGTLVDGTDQSTMSTLFEDMGEYDTGPWFDRQDMDLMLQEEDFGLFQPNGFIMPTLLKAPSTPDQTNKATRFPISSLDSALGSADEVSTHRLETAL</sequence>
<dbReference type="CDD" id="cd12148">
    <property type="entry name" value="fungal_TF_MHR"/>
    <property type="match status" value="1"/>
</dbReference>
<gene>
    <name evidence="4" type="ORF">VFPBJ_02554</name>
</gene>
<dbReference type="GO" id="GO:0006351">
    <property type="term" value="P:DNA-templated transcription"/>
    <property type="evidence" value="ECO:0007669"/>
    <property type="project" value="InterPro"/>
</dbReference>
<dbReference type="PANTHER" id="PTHR31001">
    <property type="entry name" value="UNCHARACTERIZED TRANSCRIPTIONAL REGULATORY PROTEIN"/>
    <property type="match status" value="1"/>
</dbReference>
<dbReference type="InterPro" id="IPR050613">
    <property type="entry name" value="Sec_Metabolite_Reg"/>
</dbReference>
<name>A0A179H0M1_PURLI</name>
<accession>A0A179H0M1</accession>
<dbReference type="GO" id="GO:0003677">
    <property type="term" value="F:DNA binding"/>
    <property type="evidence" value="ECO:0007669"/>
    <property type="project" value="InterPro"/>
</dbReference>
<keyword evidence="2" id="KW-0539">Nucleus</keyword>
<dbReference type="Pfam" id="PF04082">
    <property type="entry name" value="Fungal_trans"/>
    <property type="match status" value="1"/>
</dbReference>
<feature type="domain" description="Xylanolytic transcriptional activator regulatory" evidence="3">
    <location>
        <begin position="216"/>
        <end position="292"/>
    </location>
</feature>
<dbReference type="Proteomes" id="UP000078240">
    <property type="component" value="Unassembled WGS sequence"/>
</dbReference>
<protein>
    <submittedName>
        <fullName evidence="4">Fungal specific transcription factor</fullName>
    </submittedName>
</protein>
<evidence type="ECO:0000313" key="5">
    <source>
        <dbReference type="Proteomes" id="UP000078240"/>
    </source>
</evidence>
<dbReference type="PANTHER" id="PTHR31001:SF74">
    <property type="entry name" value="ZN(II)2CYS6 TRANSCRIPTION FACTOR (EUROFUNG)"/>
    <property type="match status" value="1"/>
</dbReference>
<dbReference type="GO" id="GO:0005634">
    <property type="term" value="C:nucleus"/>
    <property type="evidence" value="ECO:0007669"/>
    <property type="project" value="UniProtKB-SubCell"/>
</dbReference>
<evidence type="ECO:0000256" key="2">
    <source>
        <dbReference type="ARBA" id="ARBA00023242"/>
    </source>
</evidence>
<dbReference type="GO" id="GO:0008270">
    <property type="term" value="F:zinc ion binding"/>
    <property type="evidence" value="ECO:0007669"/>
    <property type="project" value="InterPro"/>
</dbReference>
<proteinExistence type="predicted"/>
<comment type="caution">
    <text evidence="4">The sequence shown here is derived from an EMBL/GenBank/DDBJ whole genome shotgun (WGS) entry which is preliminary data.</text>
</comment>
<dbReference type="SMART" id="SM00906">
    <property type="entry name" value="Fungal_trans"/>
    <property type="match status" value="1"/>
</dbReference>
<reference evidence="4 5" key="1">
    <citation type="submission" date="2016-01" db="EMBL/GenBank/DDBJ databases">
        <title>Biosynthesis of antibiotic leucinostatins and their inhibition on Phytophthora in bio-control Purpureocillium lilacinum.</title>
        <authorList>
            <person name="Wang G."/>
            <person name="Liu Z."/>
            <person name="Lin R."/>
            <person name="Li E."/>
            <person name="Mao Z."/>
            <person name="Ling J."/>
            <person name="Yin W."/>
            <person name="Xie B."/>
        </authorList>
    </citation>
    <scope>NUCLEOTIDE SEQUENCE [LARGE SCALE GENOMIC DNA]</scope>
    <source>
        <strain evidence="4">PLBJ-1</strain>
    </source>
</reference>
<dbReference type="EMBL" id="LSBH01000002">
    <property type="protein sequence ID" value="OAQ83787.1"/>
    <property type="molecule type" value="Genomic_DNA"/>
</dbReference>
<dbReference type="InterPro" id="IPR007219">
    <property type="entry name" value="XnlR_reg_dom"/>
</dbReference>
<organism evidence="4 5">
    <name type="scientific">Purpureocillium lilacinum</name>
    <name type="common">Paecilomyces lilacinus</name>
    <dbReference type="NCBI Taxonomy" id="33203"/>
    <lineage>
        <taxon>Eukaryota</taxon>
        <taxon>Fungi</taxon>
        <taxon>Dikarya</taxon>
        <taxon>Ascomycota</taxon>
        <taxon>Pezizomycotina</taxon>
        <taxon>Sordariomycetes</taxon>
        <taxon>Hypocreomycetidae</taxon>
        <taxon>Hypocreales</taxon>
        <taxon>Ophiocordycipitaceae</taxon>
        <taxon>Purpureocillium</taxon>
    </lineage>
</organism>
<evidence type="ECO:0000256" key="1">
    <source>
        <dbReference type="ARBA" id="ARBA00004123"/>
    </source>
</evidence>